<organism evidence="4 5">
    <name type="scientific">Pedobacter cryotolerans</name>
    <dbReference type="NCBI Taxonomy" id="2571270"/>
    <lineage>
        <taxon>Bacteria</taxon>
        <taxon>Pseudomonadati</taxon>
        <taxon>Bacteroidota</taxon>
        <taxon>Sphingobacteriia</taxon>
        <taxon>Sphingobacteriales</taxon>
        <taxon>Sphingobacteriaceae</taxon>
        <taxon>Pedobacter</taxon>
    </lineage>
</organism>
<name>A0A4U1C4Q0_9SPHI</name>
<dbReference type="PANTHER" id="PTHR46401:SF2">
    <property type="entry name" value="GLYCOSYLTRANSFERASE WBBK-RELATED"/>
    <property type="match status" value="1"/>
</dbReference>
<evidence type="ECO:0000256" key="1">
    <source>
        <dbReference type="ARBA" id="ARBA00022679"/>
    </source>
</evidence>
<keyword evidence="5" id="KW-1185">Reference proteome</keyword>
<dbReference type="Gene3D" id="3.40.50.2000">
    <property type="entry name" value="Glycogen Phosphorylase B"/>
    <property type="match status" value="2"/>
</dbReference>
<dbReference type="GO" id="GO:0016757">
    <property type="term" value="F:glycosyltransferase activity"/>
    <property type="evidence" value="ECO:0007669"/>
    <property type="project" value="InterPro"/>
</dbReference>
<evidence type="ECO:0000259" key="2">
    <source>
        <dbReference type="Pfam" id="PF00534"/>
    </source>
</evidence>
<dbReference type="SUPFAM" id="SSF53756">
    <property type="entry name" value="UDP-Glycosyltransferase/glycogen phosphorylase"/>
    <property type="match status" value="1"/>
</dbReference>
<dbReference type="Proteomes" id="UP000310477">
    <property type="component" value="Unassembled WGS sequence"/>
</dbReference>
<dbReference type="CDD" id="cd03801">
    <property type="entry name" value="GT4_PimA-like"/>
    <property type="match status" value="1"/>
</dbReference>
<sequence>MKILFLTLNTFSLTGGIEKVGRAICKVLSDLQQDKKITSFNVLSVYDNKPDINYVSNINFNGFKANKISFAISTLSKSRANNIVILSHINLLVFGWLIKNLTSKKRIILIAHGIEVWHQLKNWKINFLQKHCEIWAVSNFTANQLIRQGISKERIKVLNNGLDPFFSPPKNFEKPTHLLKKYHLNTDQNILFTLTRMSFFEQYKGYDQIIALIPQLLTKYPNLHYILAGKADEMELERIKKLIKKLRIEQQVTLTGFLQDEEVNDHYLLADVFVMPSKGEGFGISFIEAAACGCPSIAGNADGSLDALLNGELGTLIDPSSSTEIAKAINENLSEPKTKALQNKLQQLSVAHFGYDQYKTKVFNLLYS</sequence>
<feature type="domain" description="Glycosyl transferase family 1" evidence="2">
    <location>
        <begin position="180"/>
        <end position="339"/>
    </location>
</feature>
<dbReference type="Pfam" id="PF13439">
    <property type="entry name" value="Glyco_transf_4"/>
    <property type="match status" value="1"/>
</dbReference>
<dbReference type="Pfam" id="PF00534">
    <property type="entry name" value="Glycos_transf_1"/>
    <property type="match status" value="1"/>
</dbReference>
<feature type="domain" description="Glycosyltransferase subfamily 4-like N-terminal" evidence="3">
    <location>
        <begin position="68"/>
        <end position="164"/>
    </location>
</feature>
<protein>
    <submittedName>
        <fullName evidence="4">Glycosyltransferase family 4 protein</fullName>
    </submittedName>
</protein>
<dbReference type="RefSeq" id="WP_136877846.1">
    <property type="nucleotide sequence ID" value="NZ_SWBO01000009.1"/>
</dbReference>
<dbReference type="InterPro" id="IPR028098">
    <property type="entry name" value="Glyco_trans_4-like_N"/>
</dbReference>
<dbReference type="InterPro" id="IPR001296">
    <property type="entry name" value="Glyco_trans_1"/>
</dbReference>
<evidence type="ECO:0000313" key="4">
    <source>
        <dbReference type="EMBL" id="TKB98241.1"/>
    </source>
</evidence>
<dbReference type="OrthoDB" id="9811239at2"/>
<accession>A0A4U1C4Q0</accession>
<dbReference type="PANTHER" id="PTHR46401">
    <property type="entry name" value="GLYCOSYLTRANSFERASE WBBK-RELATED"/>
    <property type="match status" value="1"/>
</dbReference>
<keyword evidence="1 4" id="KW-0808">Transferase</keyword>
<evidence type="ECO:0000313" key="5">
    <source>
        <dbReference type="Proteomes" id="UP000310477"/>
    </source>
</evidence>
<evidence type="ECO:0000259" key="3">
    <source>
        <dbReference type="Pfam" id="PF13439"/>
    </source>
</evidence>
<proteinExistence type="predicted"/>
<comment type="caution">
    <text evidence="4">The sequence shown here is derived from an EMBL/GenBank/DDBJ whole genome shotgun (WGS) entry which is preliminary data.</text>
</comment>
<gene>
    <name evidence="4" type="ORF">FA045_14770</name>
</gene>
<dbReference type="EMBL" id="SWBO01000009">
    <property type="protein sequence ID" value="TKB98241.1"/>
    <property type="molecule type" value="Genomic_DNA"/>
</dbReference>
<reference evidence="4 5" key="1">
    <citation type="submission" date="2019-04" db="EMBL/GenBank/DDBJ databases">
        <title>Pedobacter sp. AR-2-6 sp. nov., isolated from Arctic soil.</title>
        <authorList>
            <person name="Dahal R.H."/>
            <person name="Kim D.-U."/>
        </authorList>
    </citation>
    <scope>NUCLEOTIDE SEQUENCE [LARGE SCALE GENOMIC DNA]</scope>
    <source>
        <strain evidence="4 5">AR-2-6</strain>
    </source>
</reference>
<dbReference type="AlphaFoldDB" id="A0A4U1C4Q0"/>